<comment type="caution">
    <text evidence="2">The sequence shown here is derived from an EMBL/GenBank/DDBJ whole genome shotgun (WGS) entry which is preliminary data.</text>
</comment>
<dbReference type="EMBL" id="JACSQN010000006">
    <property type="protein sequence ID" value="MBD7984599.1"/>
    <property type="molecule type" value="Genomic_DNA"/>
</dbReference>
<keyword evidence="3" id="KW-1185">Reference proteome</keyword>
<protein>
    <submittedName>
        <fullName evidence="2">NERD domain-containing protein</fullName>
    </submittedName>
</protein>
<dbReference type="RefSeq" id="WP_191694296.1">
    <property type="nucleotide sequence ID" value="NZ_JACSQN010000006.1"/>
</dbReference>
<dbReference type="Proteomes" id="UP000626786">
    <property type="component" value="Unassembled WGS sequence"/>
</dbReference>
<organism evidence="2 3">
    <name type="scientific">Sporosarcina quadrami</name>
    <dbReference type="NCBI Taxonomy" id="2762234"/>
    <lineage>
        <taxon>Bacteria</taxon>
        <taxon>Bacillati</taxon>
        <taxon>Bacillota</taxon>
        <taxon>Bacilli</taxon>
        <taxon>Bacillales</taxon>
        <taxon>Caryophanaceae</taxon>
        <taxon>Sporosarcina</taxon>
    </lineage>
</organism>
<dbReference type="Pfam" id="PF08378">
    <property type="entry name" value="NERD"/>
    <property type="match status" value="1"/>
</dbReference>
<gene>
    <name evidence="2" type="ORF">H9649_08410</name>
</gene>
<name>A0ABR8UAK9_9BACL</name>
<evidence type="ECO:0000313" key="2">
    <source>
        <dbReference type="EMBL" id="MBD7984599.1"/>
    </source>
</evidence>
<dbReference type="PROSITE" id="PS50965">
    <property type="entry name" value="NERD"/>
    <property type="match status" value="1"/>
</dbReference>
<feature type="domain" description="NERD" evidence="1">
    <location>
        <begin position="24"/>
        <end position="143"/>
    </location>
</feature>
<evidence type="ECO:0000259" key="1">
    <source>
        <dbReference type="PROSITE" id="PS50965"/>
    </source>
</evidence>
<accession>A0ABR8UAK9</accession>
<reference evidence="2 3" key="1">
    <citation type="submission" date="2020-08" db="EMBL/GenBank/DDBJ databases">
        <title>A Genomic Blueprint of the Chicken Gut Microbiome.</title>
        <authorList>
            <person name="Gilroy R."/>
            <person name="Ravi A."/>
            <person name="Getino M."/>
            <person name="Pursley I."/>
            <person name="Horton D.L."/>
            <person name="Alikhan N.-F."/>
            <person name="Baker D."/>
            <person name="Gharbi K."/>
            <person name="Hall N."/>
            <person name="Watson M."/>
            <person name="Adriaenssens E.M."/>
            <person name="Foster-Nyarko E."/>
            <person name="Jarju S."/>
            <person name="Secka A."/>
            <person name="Antonio M."/>
            <person name="Oren A."/>
            <person name="Chaudhuri R."/>
            <person name="La Ragione R.M."/>
            <person name="Hildebrand F."/>
            <person name="Pallen M.J."/>
        </authorList>
    </citation>
    <scope>NUCLEOTIDE SEQUENCE [LARGE SCALE GENOMIC DNA]</scope>
    <source>
        <strain evidence="2 3">Sa2YVA2</strain>
    </source>
</reference>
<proteinExistence type="predicted"/>
<dbReference type="InterPro" id="IPR011528">
    <property type="entry name" value="NERD"/>
</dbReference>
<evidence type="ECO:0000313" key="3">
    <source>
        <dbReference type="Proteomes" id="UP000626786"/>
    </source>
</evidence>
<sequence>MLARLPSSHPRYLAISKRAHQLKAGYDGERYVDKILNEIAFPQGTSILKDITLEINPDYIIQIDTLIITPYNSYLLEIKNYSGSIQFNQTVGKTIKTSPNGQMDKYDCIIHQLDRAKTGLKEWLNQHNMDMPIEALIVMANSNTDIPIPLETAIVKYAKQIPLYIRSHFKKEKTITSTSINKITKTIQLHRKKWWTDFPCKQYNISPNELKRGVLCNTCNEPTTRIPGHSWFCYLCKKNNKSALNKSVDDWFLLVSPTLTNRQLRLFLGLRSSSATSVVLRSQNLKRHGATRNITYTKK</sequence>